<dbReference type="InterPro" id="IPR004602">
    <property type="entry name" value="UvrA"/>
</dbReference>
<dbReference type="InterPro" id="IPR003593">
    <property type="entry name" value="AAA+_ATPase"/>
</dbReference>
<dbReference type="RefSeq" id="WP_146399499.1">
    <property type="nucleotide sequence ID" value="NZ_SJPQ01000002.1"/>
</dbReference>
<dbReference type="InterPro" id="IPR041102">
    <property type="entry name" value="UvrA_inter"/>
</dbReference>
<evidence type="ECO:0000256" key="6">
    <source>
        <dbReference type="ARBA" id="ARBA00022763"/>
    </source>
</evidence>
<keyword evidence="2" id="KW-0963">Cytoplasm</keyword>
<sequence length="2392" mass="261909">MPASDILIRGAREHNLRDVDVTLPRNQLICLTGVSGSGKSSLAFDTLFAEGQRRYVESLSTFARQFLGQMPKPDVDLISGLSPSISISQKSSGNNPRSTVGTITEIYDFLRVIFARIGEGHCPSCGERITAQSREQIIGQILSLPKGSKFAVLAPVVRQQKGEHRDLLEDLQKQGYVRARVDGRMVRLDESQTLDRQVRHDIEAVVDRLTAGPSIRGRLGEAVDAALKLGDGALIVAPEEDDEADDTAEAPAESKPSAKKPAKKRRTGLQAGDIALSADFACNACGLSFEPPSPQLFSFNSPRGMCLTCDGIGEFYSFDPERLVEHPTKSFAQGCFALVDKWKDLGRWKRHIFQGVADTMERKLGLEEGTLLETPWQDLSEEHQNIWLWGTGEEHITYTWRAGKSSQKYGGEFEGVIPELLEKYRSTQSQMQIRQLEKFMRVIDCPDCEGQRINDRARGVKITTANPAFAGAPTKSLPELCELSISEAGDYFADLVLSKPQRTIAEEAIKEVRGRLGFLAGVGLEYLSLNRTAPTLSGGETQRIRLAGQVGCGLVGVLYILDEPSIGLHPRDNDRLIETLTRLRDLGNTVVVVEHDEDTMRAADLLIDFGPGPGVKGGEVVAVGTADEIAKKRKSVTGAYLGGKRKIEVPKTRRLQDPPSPAGEGSAGFPTLTVVGARQNNLKDVTVEIPLGAFVCVTGVSGSGKSSLVNSILREALLRDLMKGKGKPGDHDRIEGVDQLDKIIAIDQSPIGRTPRSNPGTYIKVFDDIRNLYAQLPESKRRGYKPGRFSFNVAGGRCEACEGNGANKLEMDFLADVWVTCQVCAGKRFNRETLQVEYKGVSIADALEMDICQALEHFEAIPSINHKLSTLHAVGLDYLKIGQPSPTLSGGEAQRIKLAKELVKKSTGKTLYLLDEPTTGLHFADIEMLLNVLHNFADAGNTVLVVEHNLDVIKTADWLIDIGPEGGAGGGQVVFSGTPEALVEHTRDNPALRSYTGEALGPVLDGTMADKPTAKAPKRAAPQATHIEVRGARQHNLRGVDAKFPRDEMTVLCGPSGSGKSSLAMDTIYAEGQRRYVESLSSYARQFVGQMQKPLLDHIEGLSPAVAIEQRSMGHSPRSTVGTVTEIYDYFRVLFARLGAPYCPECETPIGTQTSDQVVDKVMAEPEGTKLQLMAPVEPAPNDSYAELWTQLRKAGFRRVRVDGQTHDLEDPPRIDRRQRHEAAVVVDRIVVKPSYRGRIAEAVESALSIGHGVMLVSYPEDERAEPRWRTRRHSQHLACDGCGRSFESLTPHNFSFNSELGWCPSCEGLGTQTGANPASMLRDDELTLAQGAVLLWPHLSNDLSKAMLAALAEHTGLPTDTPYNRLSARHRRVLLYGTGDEWVTLDEAASNEALGVSKSKKGKAGSSTSAPLKFQFKGLYPALEEASRLSPKLRSHLEHLVDEIDCSECGSSRLRDDASAVRFRSQTIDQIVNLPLGELLPTVQGWKLDKREKKIAGEIVREISSRVTFLVDVGLEYLTLGRTAPSLSGGESQRIRLASQVGSGLVGVLYVLDEPTIGLHPRDNTRLIEALQKLRDLGNTLLVVEHDKEVVASADRLIDFGPGAGVNGGQIVADGTPEQVSKKRKSVTGPYLSGKKAIMVPSNRRITAPEGGRENDEFLMTSDSDLETVEDYASFVLRRSLAQTLRVEGARHNNLKNIDIDFPLGVLTAVTGVSGSGKSSLVNEILFNQLARTLHRAGAVAGKHDRIRGLSHINKVIRVDQTPLGNSPSSNPATYTGAFDLIRQLFAQLPEAKLRGYTARQFSFNVAGGRCDACEGAGQTCVEMHFLPDVWIECEVCQGQRYNPDTLSVRYREKTIADVLAMPCAEALKLFSNIPKIRRVLKTLCDVGLDYVTLGQSAPTLSGGEAQRVKLASELARPDTGRTLYLLDEPTTGLHFDDLAKLLGVLHRLVDMGNTVVVIEHNLDVIKQCDWVIDIGPEAGKHGGEVVVEGTPEMLVEEMQAAGAGRASKKGKKKSKDAAAGVSANGKPNPAAASHTALALAPILAEGPYEERPLYDPAADDPDQQGDLDLDEVGEGVKMPWEEDGRRWHCQDRVARDGSSCLWEGKLLDRVERKIQSLGDFAPTNWNNRSIVEITGQKKSDGWFFHALTGERALVKLKFRTAKKTFQRDQLVMDLALKSLNDLDDVEAYGSGPRVQCKNLRGPWQEVQIAALTMRELDKPAFWEFVEKAVEGFQRFATRVEQNPEDLMPWKVLGQKWHLARKGFAPGKKVVWSTELLEELLEMVAESSPKGEFLWNNKVLVHRMVPGRTEPWATLVTKRPENVELALNGPKGAFQLGQITELGVEQELNVDREDRDTVRLKFVEQDDLARGDLAGFVAEHLEACLAAGSSA</sequence>
<evidence type="ECO:0000313" key="19">
    <source>
        <dbReference type="EMBL" id="TWT88439.1"/>
    </source>
</evidence>
<evidence type="ECO:0000256" key="13">
    <source>
        <dbReference type="ARBA" id="ARBA00023204"/>
    </source>
</evidence>
<dbReference type="PANTHER" id="PTHR43152:SF3">
    <property type="entry name" value="UVRABC SYSTEM PROTEIN A"/>
    <property type="match status" value="1"/>
</dbReference>
<dbReference type="OrthoDB" id="9809851at2"/>
<evidence type="ECO:0000256" key="17">
    <source>
        <dbReference type="SAM" id="MobiDB-lite"/>
    </source>
</evidence>
<feature type="domain" description="ABC transporter" evidence="18">
    <location>
        <begin position="1677"/>
        <end position="2009"/>
    </location>
</feature>
<evidence type="ECO:0000256" key="5">
    <source>
        <dbReference type="ARBA" id="ARBA00022741"/>
    </source>
</evidence>
<keyword evidence="9" id="KW-0862">Zinc</keyword>
<evidence type="ECO:0000256" key="4">
    <source>
        <dbReference type="ARBA" id="ARBA00022737"/>
    </source>
</evidence>
<evidence type="ECO:0000256" key="9">
    <source>
        <dbReference type="ARBA" id="ARBA00022833"/>
    </source>
</evidence>
<evidence type="ECO:0000313" key="20">
    <source>
        <dbReference type="Proteomes" id="UP000315440"/>
    </source>
</evidence>
<accession>A0A5C5ZM14</accession>
<evidence type="ECO:0000256" key="10">
    <source>
        <dbReference type="ARBA" id="ARBA00022840"/>
    </source>
</evidence>
<dbReference type="InterPro" id="IPR041552">
    <property type="entry name" value="UvrA_DNA-bd"/>
</dbReference>
<dbReference type="NCBIfam" id="TIGR00630">
    <property type="entry name" value="uvra"/>
    <property type="match status" value="1"/>
</dbReference>
<keyword evidence="6" id="KW-0227">DNA damage</keyword>
<dbReference type="PROSITE" id="PS00211">
    <property type="entry name" value="ABC_TRANSPORTER_1"/>
    <property type="match status" value="3"/>
</dbReference>
<keyword evidence="13" id="KW-0234">DNA repair</keyword>
<dbReference type="Proteomes" id="UP000315440">
    <property type="component" value="Unassembled WGS sequence"/>
</dbReference>
<dbReference type="Pfam" id="PF17755">
    <property type="entry name" value="UvrA_DNA-bind"/>
    <property type="match status" value="2"/>
</dbReference>
<evidence type="ECO:0000256" key="8">
    <source>
        <dbReference type="ARBA" id="ARBA00022771"/>
    </source>
</evidence>
<dbReference type="FunFam" id="3.40.50.300:FF:000028">
    <property type="entry name" value="UvrABC system protein A"/>
    <property type="match status" value="1"/>
</dbReference>
<dbReference type="InterPro" id="IPR017871">
    <property type="entry name" value="ABC_transporter-like_CS"/>
</dbReference>
<dbReference type="GO" id="GO:0005524">
    <property type="term" value="F:ATP binding"/>
    <property type="evidence" value="ECO:0007669"/>
    <property type="project" value="UniProtKB-KW"/>
</dbReference>
<keyword evidence="5" id="KW-0547">Nucleotide-binding</keyword>
<keyword evidence="7" id="KW-0228">DNA excision</keyword>
<evidence type="ECO:0000256" key="11">
    <source>
        <dbReference type="ARBA" id="ARBA00022881"/>
    </source>
</evidence>
<feature type="domain" description="ABC transporter" evidence="18">
    <location>
        <begin position="667"/>
        <end position="995"/>
    </location>
</feature>
<dbReference type="GO" id="GO:0009380">
    <property type="term" value="C:excinuclease repair complex"/>
    <property type="evidence" value="ECO:0007669"/>
    <property type="project" value="InterPro"/>
</dbReference>
<proteinExistence type="inferred from homology"/>
<dbReference type="EMBL" id="SJPQ01000002">
    <property type="protein sequence ID" value="TWT88439.1"/>
    <property type="molecule type" value="Genomic_DNA"/>
</dbReference>
<keyword evidence="20" id="KW-1185">Reference proteome</keyword>
<evidence type="ECO:0000256" key="2">
    <source>
        <dbReference type="ARBA" id="ARBA00022490"/>
    </source>
</evidence>
<evidence type="ECO:0000259" key="18">
    <source>
        <dbReference type="PROSITE" id="PS50893"/>
    </source>
</evidence>
<dbReference type="CDD" id="cd03271">
    <property type="entry name" value="ABC_UvrA_II"/>
    <property type="match status" value="2"/>
</dbReference>
<comment type="caution">
    <text evidence="19">The sequence shown here is derived from an EMBL/GenBank/DDBJ whole genome shotgun (WGS) entry which is preliminary data.</text>
</comment>
<dbReference type="Pfam" id="PF17760">
    <property type="entry name" value="UvrA_inter"/>
    <property type="match status" value="2"/>
</dbReference>
<dbReference type="SMART" id="SM00382">
    <property type="entry name" value="AAA"/>
    <property type="match status" value="4"/>
</dbReference>
<dbReference type="InterPro" id="IPR013815">
    <property type="entry name" value="ATP_grasp_subdomain_1"/>
</dbReference>
<evidence type="ECO:0000256" key="12">
    <source>
        <dbReference type="ARBA" id="ARBA00023125"/>
    </source>
</evidence>
<dbReference type="Gene3D" id="3.30.1490.20">
    <property type="entry name" value="ATP-grasp fold, A domain"/>
    <property type="match status" value="2"/>
</dbReference>
<feature type="region of interest" description="Disordered" evidence="17">
    <location>
        <begin position="2003"/>
        <end position="2034"/>
    </location>
</feature>
<protein>
    <recommendedName>
        <fullName evidence="15">UvrABC system protein A</fullName>
    </recommendedName>
    <alternativeName>
        <fullName evidence="16">Excinuclease ABC subunit A</fullName>
    </alternativeName>
</protein>
<keyword evidence="12" id="KW-0238">DNA-binding</keyword>
<dbReference type="FunFam" id="3.40.50.300:FF:000272">
    <property type="entry name" value="UvrABC system protein A"/>
    <property type="match status" value="1"/>
</dbReference>
<gene>
    <name evidence="19" type="primary">uvrA_2</name>
    <name evidence="19" type="ORF">Mal64_19200</name>
</gene>
<name>A0A5C5ZM14_9BACT</name>
<keyword evidence="8" id="KW-0863">Zinc-finger</keyword>
<dbReference type="SUPFAM" id="SSF52540">
    <property type="entry name" value="P-loop containing nucleoside triphosphate hydrolases"/>
    <property type="match status" value="4"/>
</dbReference>
<dbReference type="NCBIfam" id="NF001503">
    <property type="entry name" value="PRK00349.1"/>
    <property type="match status" value="1"/>
</dbReference>
<dbReference type="GO" id="GO:0005737">
    <property type="term" value="C:cytoplasm"/>
    <property type="evidence" value="ECO:0007669"/>
    <property type="project" value="UniProtKB-SubCell"/>
</dbReference>
<dbReference type="GO" id="GO:0003677">
    <property type="term" value="F:DNA binding"/>
    <property type="evidence" value="ECO:0007669"/>
    <property type="project" value="UniProtKB-KW"/>
</dbReference>
<dbReference type="GO" id="GO:0008270">
    <property type="term" value="F:zinc ion binding"/>
    <property type="evidence" value="ECO:0007669"/>
    <property type="project" value="UniProtKB-KW"/>
</dbReference>
<evidence type="ECO:0000256" key="14">
    <source>
        <dbReference type="ARBA" id="ARBA00038000"/>
    </source>
</evidence>
<dbReference type="GO" id="GO:0006289">
    <property type="term" value="P:nucleotide-excision repair"/>
    <property type="evidence" value="ECO:0007669"/>
    <property type="project" value="InterPro"/>
</dbReference>
<reference evidence="19 20" key="1">
    <citation type="submission" date="2019-02" db="EMBL/GenBank/DDBJ databases">
        <title>Deep-cultivation of Planctomycetes and their phenomic and genomic characterization uncovers novel biology.</title>
        <authorList>
            <person name="Wiegand S."/>
            <person name="Jogler M."/>
            <person name="Boedeker C."/>
            <person name="Pinto D."/>
            <person name="Vollmers J."/>
            <person name="Rivas-Marin E."/>
            <person name="Kohn T."/>
            <person name="Peeters S.H."/>
            <person name="Heuer A."/>
            <person name="Rast P."/>
            <person name="Oberbeckmann S."/>
            <person name="Bunk B."/>
            <person name="Jeske O."/>
            <person name="Meyerdierks A."/>
            <person name="Storesund J.E."/>
            <person name="Kallscheuer N."/>
            <person name="Luecker S."/>
            <person name="Lage O.M."/>
            <person name="Pohl T."/>
            <person name="Merkel B.J."/>
            <person name="Hornburger P."/>
            <person name="Mueller R.-W."/>
            <person name="Bruemmer F."/>
            <person name="Labrenz M."/>
            <person name="Spormann A.M."/>
            <person name="Op Den Camp H."/>
            <person name="Overmann J."/>
            <person name="Amann R."/>
            <person name="Jetten M.S.M."/>
            <person name="Mascher T."/>
            <person name="Medema M.H."/>
            <person name="Devos D.P."/>
            <person name="Kaster A.-K."/>
            <person name="Ovreas L."/>
            <person name="Rohde M."/>
            <person name="Galperin M.Y."/>
            <person name="Jogler C."/>
        </authorList>
    </citation>
    <scope>NUCLEOTIDE SEQUENCE [LARGE SCALE GENOMIC DNA]</scope>
    <source>
        <strain evidence="19 20">Mal64</strain>
    </source>
</reference>
<keyword evidence="4" id="KW-0677">Repeat</keyword>
<keyword evidence="10" id="KW-0067">ATP-binding</keyword>
<dbReference type="Gene3D" id="3.40.50.300">
    <property type="entry name" value="P-loop containing nucleotide triphosphate hydrolases"/>
    <property type="match status" value="4"/>
</dbReference>
<feature type="compositionally biased region" description="Basic residues" evidence="17">
    <location>
        <begin position="257"/>
        <end position="266"/>
    </location>
</feature>
<evidence type="ECO:0000256" key="7">
    <source>
        <dbReference type="ARBA" id="ARBA00022769"/>
    </source>
</evidence>
<comment type="similarity">
    <text evidence="14">Belongs to the ABC transporter superfamily. UvrA family.</text>
</comment>
<evidence type="ECO:0000256" key="16">
    <source>
        <dbReference type="ARBA" id="ARBA00042156"/>
    </source>
</evidence>
<dbReference type="InterPro" id="IPR003439">
    <property type="entry name" value="ABC_transporter-like_ATP-bd"/>
</dbReference>
<dbReference type="GO" id="GO:0016887">
    <property type="term" value="F:ATP hydrolysis activity"/>
    <property type="evidence" value="ECO:0007669"/>
    <property type="project" value="InterPro"/>
</dbReference>
<organism evidence="19 20">
    <name type="scientific">Pseudobythopirellula maris</name>
    <dbReference type="NCBI Taxonomy" id="2527991"/>
    <lineage>
        <taxon>Bacteria</taxon>
        <taxon>Pseudomonadati</taxon>
        <taxon>Planctomycetota</taxon>
        <taxon>Planctomycetia</taxon>
        <taxon>Pirellulales</taxon>
        <taxon>Lacipirellulaceae</taxon>
        <taxon>Pseudobythopirellula</taxon>
    </lineage>
</organism>
<dbReference type="InterPro" id="IPR027417">
    <property type="entry name" value="P-loop_NTPase"/>
</dbReference>
<dbReference type="PANTHER" id="PTHR43152">
    <property type="entry name" value="UVRABC SYSTEM PROTEIN A"/>
    <property type="match status" value="1"/>
</dbReference>
<keyword evidence="11" id="KW-0267">Excision nuclease</keyword>
<dbReference type="GO" id="GO:0004518">
    <property type="term" value="F:nuclease activity"/>
    <property type="evidence" value="ECO:0007669"/>
    <property type="project" value="UniProtKB-KW"/>
</dbReference>
<evidence type="ECO:0000256" key="3">
    <source>
        <dbReference type="ARBA" id="ARBA00022723"/>
    </source>
</evidence>
<comment type="subcellular location">
    <subcellularLocation>
        <location evidence="1">Cytoplasm</location>
    </subcellularLocation>
</comment>
<dbReference type="PROSITE" id="PS50893">
    <property type="entry name" value="ABC_TRANSPORTER_2"/>
    <property type="match status" value="2"/>
</dbReference>
<feature type="region of interest" description="Disordered" evidence="17">
    <location>
        <begin position="240"/>
        <end position="266"/>
    </location>
</feature>
<evidence type="ECO:0000256" key="1">
    <source>
        <dbReference type="ARBA" id="ARBA00004496"/>
    </source>
</evidence>
<dbReference type="Gene3D" id="1.10.8.280">
    <property type="entry name" value="ABC transporter ATPase domain-like"/>
    <property type="match status" value="2"/>
</dbReference>
<keyword evidence="3" id="KW-0479">Metal-binding</keyword>
<dbReference type="Gene3D" id="1.20.1580.10">
    <property type="entry name" value="ABC transporter ATPase like domain"/>
    <property type="match status" value="4"/>
</dbReference>
<evidence type="ECO:0000256" key="15">
    <source>
        <dbReference type="ARBA" id="ARBA00039316"/>
    </source>
</evidence>